<evidence type="ECO:0000313" key="2">
    <source>
        <dbReference type="Proteomes" id="UP000799423"/>
    </source>
</evidence>
<protein>
    <submittedName>
        <fullName evidence="1">Uncharacterized protein</fullName>
    </submittedName>
</protein>
<evidence type="ECO:0000313" key="1">
    <source>
        <dbReference type="EMBL" id="KAF2856600.1"/>
    </source>
</evidence>
<gene>
    <name evidence="1" type="ORF">T440DRAFT_4079</name>
</gene>
<dbReference type="EMBL" id="MU006288">
    <property type="protein sequence ID" value="KAF2856600.1"/>
    <property type="molecule type" value="Genomic_DNA"/>
</dbReference>
<dbReference type="AlphaFoldDB" id="A0A6A7BMB1"/>
<proteinExistence type="predicted"/>
<keyword evidence="2" id="KW-1185">Reference proteome</keyword>
<dbReference type="Proteomes" id="UP000799423">
    <property type="component" value="Unassembled WGS sequence"/>
</dbReference>
<reference evidence="1" key="1">
    <citation type="submission" date="2020-01" db="EMBL/GenBank/DDBJ databases">
        <authorList>
            <consortium name="DOE Joint Genome Institute"/>
            <person name="Haridas S."/>
            <person name="Albert R."/>
            <person name="Binder M."/>
            <person name="Bloem J."/>
            <person name="Labutti K."/>
            <person name="Salamov A."/>
            <person name="Andreopoulos B."/>
            <person name="Baker S.E."/>
            <person name="Barry K."/>
            <person name="Bills G."/>
            <person name="Bluhm B.H."/>
            <person name="Cannon C."/>
            <person name="Castanera R."/>
            <person name="Culley D.E."/>
            <person name="Daum C."/>
            <person name="Ezra D."/>
            <person name="Gonzalez J.B."/>
            <person name="Henrissat B."/>
            <person name="Kuo A."/>
            <person name="Liang C."/>
            <person name="Lipzen A."/>
            <person name="Lutzoni F."/>
            <person name="Magnuson J."/>
            <person name="Mondo S."/>
            <person name="Nolan M."/>
            <person name="Ohm R."/>
            <person name="Pangilinan J."/>
            <person name="Park H.-J."/>
            <person name="Ramirez L."/>
            <person name="Alfaro M."/>
            <person name="Sun H."/>
            <person name="Tritt A."/>
            <person name="Yoshinaga Y."/>
            <person name="Zwiers L.-H."/>
            <person name="Turgeon B.G."/>
            <person name="Goodwin S.B."/>
            <person name="Spatafora J.W."/>
            <person name="Crous P.W."/>
            <person name="Grigoriev I.V."/>
        </authorList>
    </citation>
    <scope>NUCLEOTIDE SEQUENCE</scope>
    <source>
        <strain evidence="1">IPT5</strain>
    </source>
</reference>
<accession>A0A6A7BMB1</accession>
<sequence>MVWQPNYFTICVHSLIHSAVTVGIVNAAAERMVKNDQADHSPHIYFELMCRDGSTMRENFVIEFKEPPTIHESVDLEGKKRSVINDKSIIVNAVRRCVEAQSTRENRSFA</sequence>
<organism evidence="1 2">
    <name type="scientific">Plenodomus tracheiphilus IPT5</name>
    <dbReference type="NCBI Taxonomy" id="1408161"/>
    <lineage>
        <taxon>Eukaryota</taxon>
        <taxon>Fungi</taxon>
        <taxon>Dikarya</taxon>
        <taxon>Ascomycota</taxon>
        <taxon>Pezizomycotina</taxon>
        <taxon>Dothideomycetes</taxon>
        <taxon>Pleosporomycetidae</taxon>
        <taxon>Pleosporales</taxon>
        <taxon>Pleosporineae</taxon>
        <taxon>Leptosphaeriaceae</taxon>
        <taxon>Plenodomus</taxon>
    </lineage>
</organism>
<name>A0A6A7BMB1_9PLEO</name>